<evidence type="ECO:0000313" key="3">
    <source>
        <dbReference type="Proteomes" id="UP000602510"/>
    </source>
</evidence>
<evidence type="ECO:0000313" key="2">
    <source>
        <dbReference type="EMBL" id="KAF4147946.1"/>
    </source>
</evidence>
<reference evidence="1" key="1">
    <citation type="submission" date="2020-04" db="EMBL/GenBank/DDBJ databases">
        <title>Hybrid Assembly of Korean Phytophthora infestans isolates.</title>
        <authorList>
            <person name="Prokchorchik M."/>
            <person name="Lee Y."/>
            <person name="Seo J."/>
            <person name="Cho J.-H."/>
            <person name="Park Y.-E."/>
            <person name="Jang D.-C."/>
            <person name="Im J.-S."/>
            <person name="Choi J.-G."/>
            <person name="Park H.-J."/>
            <person name="Lee G.-B."/>
            <person name="Lee Y.-G."/>
            <person name="Hong S.-Y."/>
            <person name="Cho K."/>
            <person name="Sohn K.H."/>
        </authorList>
    </citation>
    <scope>NUCLEOTIDE SEQUENCE</scope>
    <source>
        <strain evidence="1">KR_1_A1</strain>
        <strain evidence="2">KR_2_A2</strain>
    </source>
</reference>
<dbReference type="EMBL" id="WSZM01000097">
    <property type="protein sequence ID" value="KAF4042820.1"/>
    <property type="molecule type" value="Genomic_DNA"/>
</dbReference>
<evidence type="ECO:0000313" key="1">
    <source>
        <dbReference type="EMBL" id="KAF4042820.1"/>
    </source>
</evidence>
<name>A0A833TG93_PHYIN</name>
<dbReference type="AlphaFoldDB" id="A0A833TG93"/>
<accession>A0A833TG93</accession>
<protein>
    <submittedName>
        <fullName evidence="1">Uncharacterized protein</fullName>
    </submittedName>
</protein>
<proteinExistence type="predicted"/>
<dbReference type="EMBL" id="JAACNO010000390">
    <property type="protein sequence ID" value="KAF4147946.1"/>
    <property type="molecule type" value="Genomic_DNA"/>
</dbReference>
<organism evidence="1 3">
    <name type="scientific">Phytophthora infestans</name>
    <name type="common">Potato late blight agent</name>
    <name type="synonym">Botrytis infestans</name>
    <dbReference type="NCBI Taxonomy" id="4787"/>
    <lineage>
        <taxon>Eukaryota</taxon>
        <taxon>Sar</taxon>
        <taxon>Stramenopiles</taxon>
        <taxon>Oomycota</taxon>
        <taxon>Peronosporomycetes</taxon>
        <taxon>Peronosporales</taxon>
        <taxon>Peronosporaceae</taxon>
        <taxon>Phytophthora</taxon>
    </lineage>
</organism>
<comment type="caution">
    <text evidence="1">The sequence shown here is derived from an EMBL/GenBank/DDBJ whole genome shotgun (WGS) entry which is preliminary data.</text>
</comment>
<dbReference type="Proteomes" id="UP000602510">
    <property type="component" value="Unassembled WGS sequence"/>
</dbReference>
<sequence>MIQSEPKTVVRYLVEALIHAQLKAVGKKDTENRANKPLLEDVVAFTVWIRTSCKAYIREKRKQWERTSREPDLAEPE</sequence>
<gene>
    <name evidence="1" type="ORF">GN244_ATG05129</name>
    <name evidence="2" type="ORF">GN958_ATG02908</name>
</gene>
<dbReference type="Proteomes" id="UP000704712">
    <property type="component" value="Unassembled WGS sequence"/>
</dbReference>
<keyword evidence="3" id="KW-1185">Reference proteome</keyword>